<dbReference type="Gene3D" id="3.40.30.10">
    <property type="entry name" value="Glutaredoxin"/>
    <property type="match status" value="1"/>
</dbReference>
<sequence>MAECPQFTVYTLEFCPNCDLLKAYLTEKGYPYEEQDLSSAESLTEMRVNGVFVNEAPVLRIGDDFYTSSDLFEDGHVRGELVDGLASGE</sequence>
<proteinExistence type="predicted"/>
<organism evidence="2 3">
    <name type="scientific">Methanofollis formosanus</name>
    <dbReference type="NCBI Taxonomy" id="299308"/>
    <lineage>
        <taxon>Archaea</taxon>
        <taxon>Methanobacteriati</taxon>
        <taxon>Methanobacteriota</taxon>
        <taxon>Stenosarchaea group</taxon>
        <taxon>Methanomicrobia</taxon>
        <taxon>Methanomicrobiales</taxon>
        <taxon>Methanomicrobiaceae</taxon>
        <taxon>Methanofollis</taxon>
    </lineage>
</organism>
<dbReference type="Pfam" id="PF13417">
    <property type="entry name" value="GST_N_3"/>
    <property type="match status" value="1"/>
</dbReference>
<evidence type="ECO:0000313" key="3">
    <source>
        <dbReference type="Proteomes" id="UP000826709"/>
    </source>
</evidence>
<dbReference type="Proteomes" id="UP000826709">
    <property type="component" value="Chromosome"/>
</dbReference>
<accession>A0A8G1A0B1</accession>
<dbReference type="CDD" id="cd02976">
    <property type="entry name" value="NrdH"/>
    <property type="match status" value="1"/>
</dbReference>
<feature type="domain" description="GST N-terminal" evidence="1">
    <location>
        <begin position="10"/>
        <end position="70"/>
    </location>
</feature>
<keyword evidence="3" id="KW-1185">Reference proteome</keyword>
<protein>
    <submittedName>
        <fullName evidence="2">Glutaredoxin family protein</fullName>
    </submittedName>
</protein>
<dbReference type="AlphaFoldDB" id="A0A8G1A0B1"/>
<dbReference type="InterPro" id="IPR036249">
    <property type="entry name" value="Thioredoxin-like_sf"/>
</dbReference>
<reference evidence="2" key="1">
    <citation type="journal article" date="2005" name="Int. J. Syst. Evol. Microbiol.">
        <title>Methanofollis formosanus sp. nov., isolated from a fish pond.</title>
        <authorList>
            <person name="Wu S.Y."/>
            <person name="Chen S.C."/>
            <person name="Lai M.C."/>
        </authorList>
    </citation>
    <scope>NUCLEOTIDE SEQUENCE</scope>
    <source>
        <strain evidence="2">ML15</strain>
    </source>
</reference>
<dbReference type="RefSeq" id="WP_220682616.1">
    <property type="nucleotide sequence ID" value="NZ_CP037968.1"/>
</dbReference>
<evidence type="ECO:0000313" key="2">
    <source>
        <dbReference type="EMBL" id="QYZ78847.1"/>
    </source>
</evidence>
<dbReference type="PROSITE" id="PS51354">
    <property type="entry name" value="GLUTAREDOXIN_2"/>
    <property type="match status" value="1"/>
</dbReference>
<dbReference type="KEGG" id="mfk:E2N92_05085"/>
<dbReference type="EMBL" id="CP037968">
    <property type="protein sequence ID" value="QYZ78847.1"/>
    <property type="molecule type" value="Genomic_DNA"/>
</dbReference>
<dbReference type="OrthoDB" id="197796at2157"/>
<reference evidence="2" key="2">
    <citation type="submission" date="2019-03" db="EMBL/GenBank/DDBJ databases">
        <authorList>
            <person name="Chen S.-C."/>
            <person name="Wu S.-Y."/>
            <person name="Lai M.-C."/>
        </authorList>
    </citation>
    <scope>NUCLEOTIDE SEQUENCE</scope>
    <source>
        <strain evidence="2">ML15</strain>
    </source>
</reference>
<name>A0A8G1A0B1_9EURY</name>
<gene>
    <name evidence="2" type="ORF">E2N92_05085</name>
</gene>
<dbReference type="InterPro" id="IPR004045">
    <property type="entry name" value="Glutathione_S-Trfase_N"/>
</dbReference>
<evidence type="ECO:0000259" key="1">
    <source>
        <dbReference type="Pfam" id="PF13417"/>
    </source>
</evidence>
<dbReference type="SUPFAM" id="SSF52833">
    <property type="entry name" value="Thioredoxin-like"/>
    <property type="match status" value="1"/>
</dbReference>